<keyword evidence="9" id="KW-0999">Mitochondrion inner membrane</keyword>
<dbReference type="PANTHER" id="PTHR12868:SF0">
    <property type="entry name" value="NADH DEHYDROGENASE [UBIQUINONE] 1 BETA SUBCOMPLEX SUBUNIT 9"/>
    <property type="match status" value="1"/>
</dbReference>
<evidence type="ECO:0000256" key="7">
    <source>
        <dbReference type="ARBA" id="ARBA00022553"/>
    </source>
</evidence>
<dbReference type="Proteomes" id="UP000694422">
    <property type="component" value="Unplaced"/>
</dbReference>
<accession>A0A8C9PV88</accession>
<name>A0A8C9PV88_SPEDA</name>
<protein>
    <recommendedName>
        <fullName evidence="5">NADH dehydrogenase [ubiquinone] 1 beta subcomplex subunit 9</fullName>
    </recommendedName>
    <alternativeName>
        <fullName evidence="14">Complex I-B22</fullName>
    </alternativeName>
    <alternativeName>
        <fullName evidence="15">NADH-ubiquinone oxidoreductase B22 subunit</fullName>
    </alternativeName>
</protein>
<evidence type="ECO:0000313" key="17">
    <source>
        <dbReference type="Ensembl" id="ENSSDAP00000014171.1"/>
    </source>
</evidence>
<evidence type="ECO:0000256" key="2">
    <source>
        <dbReference type="ARBA" id="ARBA00004443"/>
    </source>
</evidence>
<reference evidence="17" key="2">
    <citation type="submission" date="2025-09" db="UniProtKB">
        <authorList>
            <consortium name="Ensembl"/>
        </authorList>
    </citation>
    <scope>IDENTIFICATION</scope>
</reference>
<comment type="subcellular location">
    <subcellularLocation>
        <location evidence="2">Mitochondrion inner membrane</location>
        <topology evidence="2">Peripheral membrane protein</topology>
        <orientation evidence="2">Matrix side</orientation>
    </subcellularLocation>
</comment>
<evidence type="ECO:0000256" key="6">
    <source>
        <dbReference type="ARBA" id="ARBA00022448"/>
    </source>
</evidence>
<keyword evidence="8" id="KW-0679">Respiratory chain</keyword>
<keyword evidence="13" id="KW-0472">Membrane</keyword>
<evidence type="ECO:0000256" key="11">
    <source>
        <dbReference type="ARBA" id="ARBA00022990"/>
    </source>
</evidence>
<dbReference type="AlphaFoldDB" id="A0A8C9PV88"/>
<feature type="domain" description="Complex 1 LYR protein" evidence="16">
    <location>
        <begin position="15"/>
        <end position="72"/>
    </location>
</feature>
<comment type="function">
    <text evidence="1">Accessory subunit of the mitochondrial membrane respiratory chain NADH dehydrogenase (Complex I), that is believed to be not involved in catalysis. Complex I functions in the transfer of electrons from NADH to the respiratory chain. The immediate electron acceptor for the enzyme is believed to be ubiquinone.</text>
</comment>
<keyword evidence="18" id="KW-1185">Reference proteome</keyword>
<sequence length="93" mass="11154">LGLLSAQGYVNHQQKMLWLYKRALCHLELWCVHRDKYQYFACLIRVGFEEHRNEKDMIKGTQLFREAEEEFWHNQHPQPCIFPNSPGGTSYEI</sequence>
<dbReference type="GO" id="GO:0006120">
    <property type="term" value="P:mitochondrial electron transport, NADH to ubiquinone"/>
    <property type="evidence" value="ECO:0007669"/>
    <property type="project" value="InterPro"/>
</dbReference>
<dbReference type="InterPro" id="IPR033034">
    <property type="entry name" value="NDUFB9"/>
</dbReference>
<evidence type="ECO:0000256" key="13">
    <source>
        <dbReference type="ARBA" id="ARBA00023136"/>
    </source>
</evidence>
<proteinExistence type="inferred from homology"/>
<dbReference type="GO" id="GO:0005743">
    <property type="term" value="C:mitochondrial inner membrane"/>
    <property type="evidence" value="ECO:0007669"/>
    <property type="project" value="UniProtKB-SubCell"/>
</dbReference>
<evidence type="ECO:0000256" key="14">
    <source>
        <dbReference type="ARBA" id="ARBA00030192"/>
    </source>
</evidence>
<dbReference type="CDD" id="cd20263">
    <property type="entry name" value="Complex1_LYR_NDUFB9_LYRM3"/>
    <property type="match status" value="1"/>
</dbReference>
<evidence type="ECO:0000256" key="10">
    <source>
        <dbReference type="ARBA" id="ARBA00022982"/>
    </source>
</evidence>
<dbReference type="Ensembl" id="ENSSDAT00000016058.1">
    <property type="protein sequence ID" value="ENSSDAP00000014171.1"/>
    <property type="gene ID" value="ENSSDAG00000012778.1"/>
</dbReference>
<comment type="subunit">
    <text evidence="4">Mammalian complex I is composed of 45 different subunits.</text>
</comment>
<keyword evidence="11" id="KW-0007">Acetylation</keyword>
<comment type="similarity">
    <text evidence="3">Belongs to the complex I LYR family.</text>
</comment>
<keyword evidence="6" id="KW-0813">Transport</keyword>
<dbReference type="InterPro" id="IPR045292">
    <property type="entry name" value="Complex1_LYR_NDUFB9_LYRM3"/>
</dbReference>
<evidence type="ECO:0000256" key="3">
    <source>
        <dbReference type="ARBA" id="ARBA00009508"/>
    </source>
</evidence>
<keyword evidence="7" id="KW-0597">Phosphoprotein</keyword>
<dbReference type="PANTHER" id="PTHR12868">
    <property type="entry name" value="NADH-UBIQUINONE OXIDOREDUCTASE B22 SUBUNIT"/>
    <property type="match status" value="1"/>
</dbReference>
<evidence type="ECO:0000256" key="8">
    <source>
        <dbReference type="ARBA" id="ARBA00022660"/>
    </source>
</evidence>
<evidence type="ECO:0000313" key="18">
    <source>
        <dbReference type="Proteomes" id="UP000694422"/>
    </source>
</evidence>
<dbReference type="Pfam" id="PF05347">
    <property type="entry name" value="Complex1_LYR"/>
    <property type="match status" value="1"/>
</dbReference>
<reference evidence="17" key="1">
    <citation type="submission" date="2025-08" db="UniProtKB">
        <authorList>
            <consortium name="Ensembl"/>
        </authorList>
    </citation>
    <scope>IDENTIFICATION</scope>
</reference>
<evidence type="ECO:0000256" key="12">
    <source>
        <dbReference type="ARBA" id="ARBA00023128"/>
    </source>
</evidence>
<evidence type="ECO:0000256" key="5">
    <source>
        <dbReference type="ARBA" id="ARBA00018684"/>
    </source>
</evidence>
<keyword evidence="12" id="KW-0496">Mitochondrion</keyword>
<keyword evidence="10" id="KW-0249">Electron transport</keyword>
<evidence type="ECO:0000256" key="4">
    <source>
        <dbReference type="ARBA" id="ARBA00011790"/>
    </source>
</evidence>
<organism evidence="17 18">
    <name type="scientific">Spermophilus dauricus</name>
    <name type="common">Daurian ground squirrel</name>
    <dbReference type="NCBI Taxonomy" id="99837"/>
    <lineage>
        <taxon>Eukaryota</taxon>
        <taxon>Metazoa</taxon>
        <taxon>Chordata</taxon>
        <taxon>Craniata</taxon>
        <taxon>Vertebrata</taxon>
        <taxon>Euteleostomi</taxon>
        <taxon>Mammalia</taxon>
        <taxon>Eutheria</taxon>
        <taxon>Euarchontoglires</taxon>
        <taxon>Glires</taxon>
        <taxon>Rodentia</taxon>
        <taxon>Sciuromorpha</taxon>
        <taxon>Sciuridae</taxon>
        <taxon>Xerinae</taxon>
        <taxon>Marmotini</taxon>
        <taxon>Spermophilus</taxon>
    </lineage>
</organism>
<dbReference type="InterPro" id="IPR008011">
    <property type="entry name" value="Complex1_LYR_dom"/>
</dbReference>
<evidence type="ECO:0000256" key="15">
    <source>
        <dbReference type="ARBA" id="ARBA00032528"/>
    </source>
</evidence>
<evidence type="ECO:0000256" key="9">
    <source>
        <dbReference type="ARBA" id="ARBA00022792"/>
    </source>
</evidence>
<evidence type="ECO:0000256" key="1">
    <source>
        <dbReference type="ARBA" id="ARBA00002920"/>
    </source>
</evidence>
<evidence type="ECO:0000259" key="16">
    <source>
        <dbReference type="Pfam" id="PF05347"/>
    </source>
</evidence>